<keyword evidence="4" id="KW-0804">Transcription</keyword>
<evidence type="ECO:0000256" key="1">
    <source>
        <dbReference type="ARBA" id="ARBA00010641"/>
    </source>
</evidence>
<dbReference type="GO" id="GO:0006352">
    <property type="term" value="P:DNA-templated transcription initiation"/>
    <property type="evidence" value="ECO:0007669"/>
    <property type="project" value="InterPro"/>
</dbReference>
<sequence>MRLAPIRVKSDACHVLRGGGHTRVKGVRMQPQDEREARFQHLFVAHQRAVIAYVARRTQPPGDLATAEDIASVVFMTAWRRLDAVGPDPLPWLLVTAKNVMADNRRGQDRRAGREGRHARDRTLTALTSADPADSVTDAIAVRVALAQLSERDRELAILVAWDDLTIAQAAQVLGIKPDAARARWKRLRERLASALADPSEPVRHHTLSRDHGGSPLTDLAMET</sequence>
<evidence type="ECO:0000256" key="3">
    <source>
        <dbReference type="ARBA" id="ARBA00023082"/>
    </source>
</evidence>
<dbReference type="Pfam" id="PF08281">
    <property type="entry name" value="Sigma70_r4_2"/>
    <property type="match status" value="1"/>
</dbReference>
<dbReference type="Gene3D" id="1.10.1740.10">
    <property type="match status" value="1"/>
</dbReference>
<evidence type="ECO:0000259" key="7">
    <source>
        <dbReference type="Pfam" id="PF08281"/>
    </source>
</evidence>
<dbReference type="SUPFAM" id="SSF88946">
    <property type="entry name" value="Sigma2 domain of RNA polymerase sigma factors"/>
    <property type="match status" value="1"/>
</dbReference>
<comment type="similarity">
    <text evidence="1">Belongs to the sigma-70 factor family. ECF subfamily.</text>
</comment>
<evidence type="ECO:0000256" key="2">
    <source>
        <dbReference type="ARBA" id="ARBA00023015"/>
    </source>
</evidence>
<dbReference type="InterPro" id="IPR013324">
    <property type="entry name" value="RNA_pol_sigma_r3/r4-like"/>
</dbReference>
<dbReference type="PANTHER" id="PTHR43133:SF25">
    <property type="entry name" value="RNA POLYMERASE SIGMA FACTOR RFAY-RELATED"/>
    <property type="match status" value="1"/>
</dbReference>
<keyword evidence="3" id="KW-0731">Sigma factor</keyword>
<accession>A0A6J7J2N4</accession>
<dbReference type="InterPro" id="IPR013249">
    <property type="entry name" value="RNA_pol_sigma70_r4_t2"/>
</dbReference>
<feature type="region of interest" description="Disordered" evidence="5">
    <location>
        <begin position="197"/>
        <end position="224"/>
    </location>
</feature>
<evidence type="ECO:0000259" key="6">
    <source>
        <dbReference type="Pfam" id="PF04542"/>
    </source>
</evidence>
<proteinExistence type="inferred from homology"/>
<protein>
    <submittedName>
        <fullName evidence="8">Unannotated protein</fullName>
    </submittedName>
</protein>
<keyword evidence="2" id="KW-0805">Transcription regulation</keyword>
<gene>
    <name evidence="8" type="ORF">UFOPK3773_00632</name>
</gene>
<feature type="region of interest" description="Disordered" evidence="5">
    <location>
        <begin position="104"/>
        <end position="125"/>
    </location>
</feature>
<dbReference type="GO" id="GO:0016987">
    <property type="term" value="F:sigma factor activity"/>
    <property type="evidence" value="ECO:0007669"/>
    <property type="project" value="UniProtKB-KW"/>
</dbReference>
<organism evidence="8">
    <name type="scientific">freshwater metagenome</name>
    <dbReference type="NCBI Taxonomy" id="449393"/>
    <lineage>
        <taxon>unclassified sequences</taxon>
        <taxon>metagenomes</taxon>
        <taxon>ecological metagenomes</taxon>
    </lineage>
</organism>
<evidence type="ECO:0000256" key="4">
    <source>
        <dbReference type="ARBA" id="ARBA00023163"/>
    </source>
</evidence>
<feature type="compositionally biased region" description="Basic and acidic residues" evidence="5">
    <location>
        <begin position="201"/>
        <end position="213"/>
    </location>
</feature>
<dbReference type="GO" id="GO:0003677">
    <property type="term" value="F:DNA binding"/>
    <property type="evidence" value="ECO:0007669"/>
    <property type="project" value="InterPro"/>
</dbReference>
<dbReference type="SUPFAM" id="SSF88659">
    <property type="entry name" value="Sigma3 and sigma4 domains of RNA polymerase sigma factors"/>
    <property type="match status" value="1"/>
</dbReference>
<dbReference type="Gene3D" id="1.10.10.10">
    <property type="entry name" value="Winged helix-like DNA-binding domain superfamily/Winged helix DNA-binding domain"/>
    <property type="match status" value="1"/>
</dbReference>
<feature type="domain" description="RNA polymerase sigma-70 region 2" evidence="6">
    <location>
        <begin position="42"/>
        <end position="111"/>
    </location>
</feature>
<evidence type="ECO:0000313" key="8">
    <source>
        <dbReference type="EMBL" id="CAB4937475.1"/>
    </source>
</evidence>
<reference evidence="8" key="1">
    <citation type="submission" date="2020-05" db="EMBL/GenBank/DDBJ databases">
        <authorList>
            <person name="Chiriac C."/>
            <person name="Salcher M."/>
            <person name="Ghai R."/>
            <person name="Kavagutti S V."/>
        </authorList>
    </citation>
    <scope>NUCLEOTIDE SEQUENCE</scope>
</reference>
<evidence type="ECO:0000256" key="5">
    <source>
        <dbReference type="SAM" id="MobiDB-lite"/>
    </source>
</evidence>
<dbReference type="InterPro" id="IPR036388">
    <property type="entry name" value="WH-like_DNA-bd_sf"/>
</dbReference>
<dbReference type="InterPro" id="IPR014284">
    <property type="entry name" value="RNA_pol_sigma-70_dom"/>
</dbReference>
<name>A0A6J7J2N4_9ZZZZ</name>
<dbReference type="PANTHER" id="PTHR43133">
    <property type="entry name" value="RNA POLYMERASE ECF-TYPE SIGMA FACTO"/>
    <property type="match status" value="1"/>
</dbReference>
<dbReference type="AlphaFoldDB" id="A0A6J7J2N4"/>
<dbReference type="InterPro" id="IPR013325">
    <property type="entry name" value="RNA_pol_sigma_r2"/>
</dbReference>
<feature type="compositionally biased region" description="Basic and acidic residues" evidence="5">
    <location>
        <begin position="104"/>
        <end position="123"/>
    </location>
</feature>
<dbReference type="Pfam" id="PF04542">
    <property type="entry name" value="Sigma70_r2"/>
    <property type="match status" value="1"/>
</dbReference>
<dbReference type="NCBIfam" id="TIGR02937">
    <property type="entry name" value="sigma70-ECF"/>
    <property type="match status" value="1"/>
</dbReference>
<dbReference type="InterPro" id="IPR039425">
    <property type="entry name" value="RNA_pol_sigma-70-like"/>
</dbReference>
<dbReference type="EMBL" id="CAFBNF010000048">
    <property type="protein sequence ID" value="CAB4937475.1"/>
    <property type="molecule type" value="Genomic_DNA"/>
</dbReference>
<dbReference type="InterPro" id="IPR007627">
    <property type="entry name" value="RNA_pol_sigma70_r2"/>
</dbReference>
<feature type="domain" description="RNA polymerase sigma factor 70 region 4 type 2" evidence="7">
    <location>
        <begin position="141"/>
        <end position="192"/>
    </location>
</feature>